<evidence type="ECO:0000256" key="1">
    <source>
        <dbReference type="ARBA" id="ARBA00004651"/>
    </source>
</evidence>
<feature type="transmembrane region" description="Helical" evidence="7">
    <location>
        <begin position="270"/>
        <end position="287"/>
    </location>
</feature>
<keyword evidence="3" id="KW-0547">Nucleotide-binding</keyword>
<sequence>MTSRTPSAVPADPAGRLPVAGPAEVRRAMAGLVRADGRAFAAVLALNALAAGVGLAGPWLLGRIVDEVRSGRGVDVVDRLALALLGCALAQLLLSRWARYAGHRFGERTLARIRERFVDRALALPASVVERAGTGDLTARGTADVTTVGTTLRDAGPELLIASLQVLFLCGAVLALDPLLGACALLGWLGIWFPLRWYLRRARSAYLAEGAATSDVAEVLAATADGARTVEAFGLQARRTAASRDALAEARRTRLHTLGLRSVFFPAADFAYAFPVVGALLVGGFLLERGAVTLGAVVAAALYLRQVTEPLDVLLVRVEQLQMSNASFARVEGLVMAPRAAAAGCPDPAGHRIDVSGVRYAYDRGGEVLRGVDLTIRPGERLAVVGPSGAGKSTLGRLLAGVDAPDAGRVTVGGVPVAALGPERLRRQVVLVTQEHHVFLGSVRDNLLIAEPAATDEQVWAALGAVGAAGWVRALPAGLDTGLGAGGCRTDGSQAQQLALARVVLADPHTLVLDEATALLDPATARHTERALAAVLEGRTVVAIAHRLHTAHDADRVAVMESGRITELGPHEELVAADGAYARLWRTWHGGPTR</sequence>
<evidence type="ECO:0000313" key="11">
    <source>
        <dbReference type="Proteomes" id="UP001589709"/>
    </source>
</evidence>
<dbReference type="EMBL" id="JBHMCY010000101">
    <property type="protein sequence ID" value="MFB9467318.1"/>
    <property type="molecule type" value="Genomic_DNA"/>
</dbReference>
<evidence type="ECO:0000256" key="4">
    <source>
        <dbReference type="ARBA" id="ARBA00022840"/>
    </source>
</evidence>
<dbReference type="Proteomes" id="UP001589709">
    <property type="component" value="Unassembled WGS sequence"/>
</dbReference>
<feature type="transmembrane region" description="Helical" evidence="7">
    <location>
        <begin position="80"/>
        <end position="98"/>
    </location>
</feature>
<dbReference type="CDD" id="cd07346">
    <property type="entry name" value="ABC_6TM_exporters"/>
    <property type="match status" value="1"/>
</dbReference>
<dbReference type="PANTHER" id="PTHR43394:SF1">
    <property type="entry name" value="ATP-BINDING CASSETTE SUB-FAMILY B MEMBER 10, MITOCHONDRIAL"/>
    <property type="match status" value="1"/>
</dbReference>
<dbReference type="Gene3D" id="1.20.1560.10">
    <property type="entry name" value="ABC transporter type 1, transmembrane domain"/>
    <property type="match status" value="1"/>
</dbReference>
<evidence type="ECO:0000259" key="9">
    <source>
        <dbReference type="PROSITE" id="PS50929"/>
    </source>
</evidence>
<keyword evidence="11" id="KW-1185">Reference proteome</keyword>
<dbReference type="RefSeq" id="WP_381350536.1">
    <property type="nucleotide sequence ID" value="NZ_JBHMCY010000101.1"/>
</dbReference>
<dbReference type="SUPFAM" id="SSF52540">
    <property type="entry name" value="P-loop containing nucleoside triphosphate hydrolases"/>
    <property type="match status" value="1"/>
</dbReference>
<name>A0ABV5NAL1_9ACTN</name>
<dbReference type="InterPro" id="IPR003593">
    <property type="entry name" value="AAA+_ATPase"/>
</dbReference>
<dbReference type="PANTHER" id="PTHR43394">
    <property type="entry name" value="ATP-DEPENDENT PERMEASE MDL1, MITOCHONDRIAL"/>
    <property type="match status" value="1"/>
</dbReference>
<feature type="domain" description="ABC transmembrane type-1" evidence="9">
    <location>
        <begin position="41"/>
        <end position="323"/>
    </location>
</feature>
<dbReference type="PROSITE" id="PS50929">
    <property type="entry name" value="ABC_TM1F"/>
    <property type="match status" value="1"/>
</dbReference>
<feature type="transmembrane region" description="Helical" evidence="7">
    <location>
        <begin position="39"/>
        <end position="60"/>
    </location>
</feature>
<evidence type="ECO:0000256" key="5">
    <source>
        <dbReference type="ARBA" id="ARBA00022989"/>
    </source>
</evidence>
<feature type="domain" description="ABC transporter" evidence="8">
    <location>
        <begin position="353"/>
        <end position="587"/>
    </location>
</feature>
<keyword evidence="6 7" id="KW-0472">Membrane</keyword>
<dbReference type="SUPFAM" id="SSF90123">
    <property type="entry name" value="ABC transporter transmembrane region"/>
    <property type="match status" value="1"/>
</dbReference>
<gene>
    <name evidence="10" type="ORF">ACFF45_32710</name>
</gene>
<dbReference type="Gene3D" id="3.40.50.300">
    <property type="entry name" value="P-loop containing nucleotide triphosphate hydrolases"/>
    <property type="match status" value="1"/>
</dbReference>
<dbReference type="InterPro" id="IPR003439">
    <property type="entry name" value="ABC_transporter-like_ATP-bd"/>
</dbReference>
<dbReference type="SMART" id="SM00382">
    <property type="entry name" value="AAA"/>
    <property type="match status" value="1"/>
</dbReference>
<dbReference type="InterPro" id="IPR036640">
    <property type="entry name" value="ABC1_TM_sf"/>
</dbReference>
<proteinExistence type="predicted"/>
<evidence type="ECO:0000256" key="3">
    <source>
        <dbReference type="ARBA" id="ARBA00022741"/>
    </source>
</evidence>
<dbReference type="InterPro" id="IPR039421">
    <property type="entry name" value="Type_1_exporter"/>
</dbReference>
<evidence type="ECO:0000313" key="10">
    <source>
        <dbReference type="EMBL" id="MFB9467318.1"/>
    </source>
</evidence>
<dbReference type="Pfam" id="PF00005">
    <property type="entry name" value="ABC_tran"/>
    <property type="match status" value="1"/>
</dbReference>
<reference evidence="10 11" key="1">
    <citation type="submission" date="2024-09" db="EMBL/GenBank/DDBJ databases">
        <authorList>
            <person name="Sun Q."/>
            <person name="Mori K."/>
        </authorList>
    </citation>
    <scope>NUCLEOTIDE SEQUENCE [LARGE SCALE GENOMIC DNA]</scope>
    <source>
        <strain evidence="10 11">JCM 6917</strain>
    </source>
</reference>
<feature type="transmembrane region" description="Helical" evidence="7">
    <location>
        <begin position="166"/>
        <end position="193"/>
    </location>
</feature>
<accession>A0ABV5NAL1</accession>
<comment type="subcellular location">
    <subcellularLocation>
        <location evidence="1">Cell membrane</location>
        <topology evidence="1">Multi-pass membrane protein</topology>
    </subcellularLocation>
</comment>
<dbReference type="Pfam" id="PF00664">
    <property type="entry name" value="ABC_membrane"/>
    <property type="match status" value="1"/>
</dbReference>
<comment type="caution">
    <text evidence="10">The sequence shown here is derived from an EMBL/GenBank/DDBJ whole genome shotgun (WGS) entry which is preliminary data.</text>
</comment>
<evidence type="ECO:0000259" key="8">
    <source>
        <dbReference type="PROSITE" id="PS50893"/>
    </source>
</evidence>
<protein>
    <submittedName>
        <fullName evidence="10">ABC transporter ATP-binding protein</fullName>
    </submittedName>
</protein>
<keyword evidence="5 7" id="KW-1133">Transmembrane helix</keyword>
<evidence type="ECO:0000256" key="2">
    <source>
        <dbReference type="ARBA" id="ARBA00022692"/>
    </source>
</evidence>
<dbReference type="InterPro" id="IPR011527">
    <property type="entry name" value="ABC1_TM_dom"/>
</dbReference>
<evidence type="ECO:0000256" key="7">
    <source>
        <dbReference type="SAM" id="Phobius"/>
    </source>
</evidence>
<dbReference type="InterPro" id="IPR027417">
    <property type="entry name" value="P-loop_NTPase"/>
</dbReference>
<keyword evidence="4 10" id="KW-0067">ATP-binding</keyword>
<keyword evidence="2 7" id="KW-0812">Transmembrane</keyword>
<evidence type="ECO:0000256" key="6">
    <source>
        <dbReference type="ARBA" id="ARBA00023136"/>
    </source>
</evidence>
<dbReference type="GO" id="GO:0005524">
    <property type="term" value="F:ATP binding"/>
    <property type="evidence" value="ECO:0007669"/>
    <property type="project" value="UniProtKB-KW"/>
</dbReference>
<dbReference type="PROSITE" id="PS50893">
    <property type="entry name" value="ABC_TRANSPORTER_2"/>
    <property type="match status" value="1"/>
</dbReference>
<organism evidence="10 11">
    <name type="scientific">Streptomyces cinereospinus</name>
    <dbReference type="NCBI Taxonomy" id="285561"/>
    <lineage>
        <taxon>Bacteria</taxon>
        <taxon>Bacillati</taxon>
        <taxon>Actinomycetota</taxon>
        <taxon>Actinomycetes</taxon>
        <taxon>Kitasatosporales</taxon>
        <taxon>Streptomycetaceae</taxon>
        <taxon>Streptomyces</taxon>
    </lineage>
</organism>